<reference evidence="4 5" key="1">
    <citation type="submission" date="2016-04" db="EMBL/GenBank/DDBJ databases">
        <title>Reclassification of Paraburkholderia panaciterrae (Farh et al. 2015) Dobritsa &amp; Samadpour 2016 as a later homotypic synonym of Paraburkholderia ginsengiterrae (Farh et al. 2015) Dobritsa &amp; Samadpour 2016.</title>
        <authorList>
            <person name="Dobritsa A.P."/>
            <person name="Kutumbaka K."/>
            <person name="Samadpour M."/>
        </authorList>
    </citation>
    <scope>NUCLEOTIDE SEQUENCE [LARGE SCALE GENOMIC DNA]</scope>
    <source>
        <strain evidence="3 5">DCY85</strain>
        <strain evidence="2 4">DCY85-1</strain>
    </source>
</reference>
<keyword evidence="3" id="KW-0808">Transferase</keyword>
<dbReference type="SUPFAM" id="SSF55729">
    <property type="entry name" value="Acyl-CoA N-acyltransferases (Nat)"/>
    <property type="match status" value="1"/>
</dbReference>
<feature type="domain" description="N-acetyltransferase" evidence="1">
    <location>
        <begin position="110"/>
        <end position="238"/>
    </location>
</feature>
<dbReference type="InterPro" id="IPR000182">
    <property type="entry name" value="GNAT_dom"/>
</dbReference>
<dbReference type="Proteomes" id="UP000078116">
    <property type="component" value="Unassembled WGS sequence"/>
</dbReference>
<dbReference type="Proteomes" id="UP000077961">
    <property type="component" value="Unassembled WGS sequence"/>
</dbReference>
<sequence>MSEAAARNDTGIAHPLDDVVWNALTSKQRRFAFGDDRALRFPTAIARFAAMADASPASFEALRRLIEAHGPVALVTPGEVLPPAGFSVITHTTLLQMIWQGKLDPTSAFEHVRLAERDVPEMLALTTATQPGPFGPRTIELGDYLGVRRQGKLAAMAGERMRLDGYTEISAVCVDAAFRGQGHAAGLMRLLIAAIRARAETPFLHVFKLNHAAIALYRTLGFVERREMHLMVLGGATT</sequence>
<accession>A0A1A9N7K2</accession>
<dbReference type="Gene3D" id="3.40.630.30">
    <property type="match status" value="1"/>
</dbReference>
<dbReference type="CDD" id="cd04301">
    <property type="entry name" value="NAT_SF"/>
    <property type="match status" value="1"/>
</dbReference>
<dbReference type="PROSITE" id="PS51186">
    <property type="entry name" value="GNAT"/>
    <property type="match status" value="1"/>
</dbReference>
<keyword evidence="4" id="KW-1185">Reference proteome</keyword>
<evidence type="ECO:0000313" key="2">
    <source>
        <dbReference type="EMBL" id="OAJ55353.1"/>
    </source>
</evidence>
<dbReference type="InterPro" id="IPR016181">
    <property type="entry name" value="Acyl_CoA_acyltransferase"/>
</dbReference>
<protein>
    <submittedName>
        <fullName evidence="3">GNAT family N-acetyltransferase</fullName>
    </submittedName>
</protein>
<dbReference type="EMBL" id="LXJZ01000194">
    <property type="protein sequence ID" value="OAJ55353.1"/>
    <property type="molecule type" value="Genomic_DNA"/>
</dbReference>
<organism evidence="3 5">
    <name type="scientific">Paraburkholderia ginsengiterrae</name>
    <dbReference type="NCBI Taxonomy" id="1462993"/>
    <lineage>
        <taxon>Bacteria</taxon>
        <taxon>Pseudomonadati</taxon>
        <taxon>Pseudomonadota</taxon>
        <taxon>Betaproteobacteria</taxon>
        <taxon>Burkholderiales</taxon>
        <taxon>Burkholderiaceae</taxon>
        <taxon>Paraburkholderia</taxon>
    </lineage>
</organism>
<dbReference type="AlphaFoldDB" id="A0A1A9N7K2"/>
<name>A0A1A9N7K2_9BURK</name>
<gene>
    <name evidence="2" type="ORF">A6V36_35145</name>
    <name evidence="3" type="ORF">A6V37_25620</name>
</gene>
<dbReference type="OrthoDB" id="9796919at2"/>
<comment type="caution">
    <text evidence="3">The sequence shown here is derived from an EMBL/GenBank/DDBJ whole genome shotgun (WGS) entry which is preliminary data.</text>
</comment>
<dbReference type="RefSeq" id="WP_064270215.1">
    <property type="nucleotide sequence ID" value="NZ_LXJZ01000194.1"/>
</dbReference>
<proteinExistence type="predicted"/>
<dbReference type="STRING" id="1462993.A6V36_35145"/>
<dbReference type="GO" id="GO:0016747">
    <property type="term" value="F:acyltransferase activity, transferring groups other than amino-acyl groups"/>
    <property type="evidence" value="ECO:0007669"/>
    <property type="project" value="InterPro"/>
</dbReference>
<evidence type="ECO:0000313" key="3">
    <source>
        <dbReference type="EMBL" id="OAJ61388.1"/>
    </source>
</evidence>
<dbReference type="EMBL" id="LXKA01000220">
    <property type="protein sequence ID" value="OAJ61388.1"/>
    <property type="molecule type" value="Genomic_DNA"/>
</dbReference>
<dbReference type="Pfam" id="PF08445">
    <property type="entry name" value="FR47"/>
    <property type="match status" value="1"/>
</dbReference>
<dbReference type="InterPro" id="IPR013653">
    <property type="entry name" value="GCN5-like_dom"/>
</dbReference>
<evidence type="ECO:0000259" key="1">
    <source>
        <dbReference type="PROSITE" id="PS51186"/>
    </source>
</evidence>
<evidence type="ECO:0000313" key="4">
    <source>
        <dbReference type="Proteomes" id="UP000077961"/>
    </source>
</evidence>
<evidence type="ECO:0000313" key="5">
    <source>
        <dbReference type="Proteomes" id="UP000078116"/>
    </source>
</evidence>